<keyword evidence="3" id="KW-1185">Reference proteome</keyword>
<dbReference type="RefSeq" id="WP_306156756.1">
    <property type="nucleotide sequence ID" value="NZ_CP132314.1"/>
</dbReference>
<evidence type="ECO:0000313" key="3">
    <source>
        <dbReference type="Proteomes" id="UP001225788"/>
    </source>
</evidence>
<accession>A0ABY9K216</accession>
<evidence type="ECO:0000313" key="2">
    <source>
        <dbReference type="EMBL" id="WLS01694.1"/>
    </source>
</evidence>
<proteinExistence type="predicted"/>
<reference evidence="2 3" key="1">
    <citation type="submission" date="2023-08" db="EMBL/GenBank/DDBJ databases">
        <title>Pathogen: clinical or host-associated sample.</title>
        <authorList>
            <person name="Hergert J."/>
            <person name="Casey R."/>
            <person name="Wagner J."/>
            <person name="Young E.L."/>
            <person name="Oakeson K.F."/>
        </authorList>
    </citation>
    <scope>NUCLEOTIDE SEQUENCE [LARGE SCALE GENOMIC DNA]</scope>
    <source>
        <strain evidence="2 3">UPHL-collab-2</strain>
    </source>
</reference>
<sequence>MMPTDEMVDAAAKALSEAEGSYDGKVPWIVHAARAAVTAALAKAPPMNSPVSAIEAIEKAMEGVTPGPWRREAMGGSSTVTSASKPSRNDTRIPSYGYRDEEHCLAYPFIEDDGRVRWDFVCFSHADAAYIATCSPDRMRDVLALARQAEALQRENAEWRSIVSDLIRAHAEGPGLLDCMDNAGNRYTSQFLADALSRARALLGGSENAE</sequence>
<organism evidence="2 3">
    <name type="scientific">Shinella oryzae</name>
    <dbReference type="NCBI Taxonomy" id="2871820"/>
    <lineage>
        <taxon>Bacteria</taxon>
        <taxon>Pseudomonadati</taxon>
        <taxon>Pseudomonadota</taxon>
        <taxon>Alphaproteobacteria</taxon>
        <taxon>Hyphomicrobiales</taxon>
        <taxon>Rhizobiaceae</taxon>
        <taxon>Shinella</taxon>
    </lineage>
</organism>
<evidence type="ECO:0000256" key="1">
    <source>
        <dbReference type="SAM" id="MobiDB-lite"/>
    </source>
</evidence>
<dbReference type="Proteomes" id="UP001225788">
    <property type="component" value="Chromosome"/>
</dbReference>
<protein>
    <submittedName>
        <fullName evidence="2">Uncharacterized protein</fullName>
    </submittedName>
</protein>
<dbReference type="EMBL" id="CP132314">
    <property type="protein sequence ID" value="WLS01694.1"/>
    <property type="molecule type" value="Genomic_DNA"/>
</dbReference>
<name>A0ABY9K216_9HYPH</name>
<gene>
    <name evidence="2" type="ORF">Q9315_09555</name>
</gene>
<feature type="compositionally biased region" description="Polar residues" evidence="1">
    <location>
        <begin position="76"/>
        <end position="86"/>
    </location>
</feature>
<feature type="region of interest" description="Disordered" evidence="1">
    <location>
        <begin position="66"/>
        <end position="93"/>
    </location>
</feature>